<sequence>MLNRHPSPYFPGSESRDDLKSTLAPSPKITRYPGPLTATEPEIKLRPSFSIPMISVTRAETDDGHNYSSSQGGHTSKANEARAAVESVQNVLEENIAGIDESPPSFRSRRRGRPLEPWYRKKWVIIGGASGVIVVAITVLVVVIVVETR</sequence>
<dbReference type="GeneID" id="28983626"/>
<keyword evidence="2" id="KW-0812">Transmembrane</keyword>
<evidence type="ECO:0000256" key="1">
    <source>
        <dbReference type="SAM" id="MobiDB-lite"/>
    </source>
</evidence>
<proteinExistence type="predicted"/>
<protein>
    <submittedName>
        <fullName evidence="3">Uncharacterized protein</fullName>
    </submittedName>
</protein>
<accession>A0A0J0XNY8</accession>
<keyword evidence="2" id="KW-0472">Membrane</keyword>
<feature type="compositionally biased region" description="Polar residues" evidence="1">
    <location>
        <begin position="66"/>
        <end position="78"/>
    </location>
</feature>
<evidence type="ECO:0000313" key="4">
    <source>
        <dbReference type="Proteomes" id="UP000053611"/>
    </source>
</evidence>
<organism evidence="3 4">
    <name type="scientific">Cutaneotrichosporon oleaginosum</name>
    <dbReference type="NCBI Taxonomy" id="879819"/>
    <lineage>
        <taxon>Eukaryota</taxon>
        <taxon>Fungi</taxon>
        <taxon>Dikarya</taxon>
        <taxon>Basidiomycota</taxon>
        <taxon>Agaricomycotina</taxon>
        <taxon>Tremellomycetes</taxon>
        <taxon>Trichosporonales</taxon>
        <taxon>Trichosporonaceae</taxon>
        <taxon>Cutaneotrichosporon</taxon>
    </lineage>
</organism>
<name>A0A0J0XNY8_9TREE</name>
<evidence type="ECO:0000256" key="2">
    <source>
        <dbReference type="SAM" id="Phobius"/>
    </source>
</evidence>
<dbReference type="AlphaFoldDB" id="A0A0J0XNY8"/>
<keyword evidence="2" id="KW-1133">Transmembrane helix</keyword>
<gene>
    <name evidence="3" type="ORF">CC85DRAFT_285219</name>
</gene>
<keyword evidence="4" id="KW-1185">Reference proteome</keyword>
<feature type="region of interest" description="Disordered" evidence="1">
    <location>
        <begin position="1"/>
        <end position="41"/>
    </location>
</feature>
<feature type="transmembrane region" description="Helical" evidence="2">
    <location>
        <begin position="123"/>
        <end position="146"/>
    </location>
</feature>
<dbReference type="Proteomes" id="UP000053611">
    <property type="component" value="Unassembled WGS sequence"/>
</dbReference>
<feature type="region of interest" description="Disordered" evidence="1">
    <location>
        <begin position="60"/>
        <end position="83"/>
    </location>
</feature>
<reference evidence="3 4" key="1">
    <citation type="submission" date="2015-03" db="EMBL/GenBank/DDBJ databases">
        <title>Genomics and transcriptomics of the oil-accumulating basidiomycete yeast T. oleaginosus allow insights into substrate utilization and the diverse evolutionary trajectories of mating systems in fungi.</title>
        <authorList>
            <consortium name="DOE Joint Genome Institute"/>
            <person name="Kourist R."/>
            <person name="Kracht O."/>
            <person name="Bracharz F."/>
            <person name="Lipzen A."/>
            <person name="Nolan M."/>
            <person name="Ohm R."/>
            <person name="Grigoriev I."/>
            <person name="Sun S."/>
            <person name="Heitman J."/>
            <person name="Bruck T."/>
            <person name="Nowrousian M."/>
        </authorList>
    </citation>
    <scope>NUCLEOTIDE SEQUENCE [LARGE SCALE GENOMIC DNA]</scope>
    <source>
        <strain evidence="3 4">IBC0246</strain>
    </source>
</reference>
<dbReference type="RefSeq" id="XP_018279362.1">
    <property type="nucleotide sequence ID" value="XM_018423023.1"/>
</dbReference>
<dbReference type="EMBL" id="KQ087201">
    <property type="protein sequence ID" value="KLT42871.1"/>
    <property type="molecule type" value="Genomic_DNA"/>
</dbReference>
<evidence type="ECO:0000313" key="3">
    <source>
        <dbReference type="EMBL" id="KLT42871.1"/>
    </source>
</evidence>